<accession>A0A498IYN0</accession>
<comment type="caution">
    <text evidence="1">The sequence shown here is derived from an EMBL/GenBank/DDBJ whole genome shotgun (WGS) entry which is preliminary data.</text>
</comment>
<evidence type="ECO:0000313" key="2">
    <source>
        <dbReference type="Proteomes" id="UP000290289"/>
    </source>
</evidence>
<evidence type="ECO:0000313" key="1">
    <source>
        <dbReference type="EMBL" id="RXH86812.1"/>
    </source>
</evidence>
<reference evidence="1 2" key="1">
    <citation type="submission" date="2018-10" db="EMBL/GenBank/DDBJ databases">
        <title>A high-quality apple genome assembly.</title>
        <authorList>
            <person name="Hu J."/>
        </authorList>
    </citation>
    <scope>NUCLEOTIDE SEQUENCE [LARGE SCALE GENOMIC DNA]</scope>
    <source>
        <strain evidence="2">cv. HFTH1</strain>
        <tissue evidence="1">Young leaf</tissue>
    </source>
</reference>
<name>A0A498IYN0_MALDO</name>
<organism evidence="1 2">
    <name type="scientific">Malus domestica</name>
    <name type="common">Apple</name>
    <name type="synonym">Pyrus malus</name>
    <dbReference type="NCBI Taxonomy" id="3750"/>
    <lineage>
        <taxon>Eukaryota</taxon>
        <taxon>Viridiplantae</taxon>
        <taxon>Streptophyta</taxon>
        <taxon>Embryophyta</taxon>
        <taxon>Tracheophyta</taxon>
        <taxon>Spermatophyta</taxon>
        <taxon>Magnoliopsida</taxon>
        <taxon>eudicotyledons</taxon>
        <taxon>Gunneridae</taxon>
        <taxon>Pentapetalae</taxon>
        <taxon>rosids</taxon>
        <taxon>fabids</taxon>
        <taxon>Rosales</taxon>
        <taxon>Rosaceae</taxon>
        <taxon>Amygdaloideae</taxon>
        <taxon>Maleae</taxon>
        <taxon>Malus</taxon>
    </lineage>
</organism>
<dbReference type="Proteomes" id="UP000290289">
    <property type="component" value="Chromosome 10"/>
</dbReference>
<keyword evidence="2" id="KW-1185">Reference proteome</keyword>
<gene>
    <name evidence="1" type="ORF">DVH24_022085</name>
</gene>
<proteinExistence type="predicted"/>
<dbReference type="EMBL" id="RDQH01000336">
    <property type="protein sequence ID" value="RXH86812.1"/>
    <property type="molecule type" value="Genomic_DNA"/>
</dbReference>
<protein>
    <submittedName>
        <fullName evidence="1">Uncharacterized protein</fullName>
    </submittedName>
</protein>
<sequence length="73" mass="8318">MNIAIGKRERKRSNGQETGLLKVGVRDRRCEEGWVPKRIPDSGSKNWVFFDYSSVYSGGMWVVIVEPSTELKS</sequence>
<dbReference type="AlphaFoldDB" id="A0A498IYN0"/>